<dbReference type="Proteomes" id="UP000325315">
    <property type="component" value="Unassembled WGS sequence"/>
</dbReference>
<keyword evidence="2" id="KW-1185">Reference proteome</keyword>
<sequence length="169" mass="18960">MEILKQGEIDDDMPPMEDVNEVEYPDKGGLLVTKCALSAQAKEEVEQIKNIFHTHCHIKGKECNLIIDGGSYRNVASSTLMEKLGLATTKHPQPYKLQWLNDGGEIKVVKQLMMSFTIGRYKDKVLCDVVHMQVGHILLGRLRVIPDGFTNHCSFKFNGKPITLVPITP</sequence>
<dbReference type="OrthoDB" id="1747743at2759"/>
<dbReference type="PANTHER" id="PTHR35046">
    <property type="entry name" value="ZINC KNUCKLE (CCHC-TYPE) FAMILY PROTEIN"/>
    <property type="match status" value="1"/>
</dbReference>
<organism evidence="1 2">
    <name type="scientific">Gossypium australe</name>
    <dbReference type="NCBI Taxonomy" id="47621"/>
    <lineage>
        <taxon>Eukaryota</taxon>
        <taxon>Viridiplantae</taxon>
        <taxon>Streptophyta</taxon>
        <taxon>Embryophyta</taxon>
        <taxon>Tracheophyta</taxon>
        <taxon>Spermatophyta</taxon>
        <taxon>Magnoliopsida</taxon>
        <taxon>eudicotyledons</taxon>
        <taxon>Gunneridae</taxon>
        <taxon>Pentapetalae</taxon>
        <taxon>rosids</taxon>
        <taxon>malvids</taxon>
        <taxon>Malvales</taxon>
        <taxon>Malvaceae</taxon>
        <taxon>Malvoideae</taxon>
        <taxon>Gossypium</taxon>
    </lineage>
</organism>
<comment type="caution">
    <text evidence="1">The sequence shown here is derived from an EMBL/GenBank/DDBJ whole genome shotgun (WGS) entry which is preliminary data.</text>
</comment>
<reference evidence="2" key="1">
    <citation type="journal article" date="2019" name="Plant Biotechnol. J.">
        <title>Genome sequencing of the Australian wild diploid species Gossypium australe highlights disease resistance and delayed gland morphogenesis.</title>
        <authorList>
            <person name="Cai Y."/>
            <person name="Cai X."/>
            <person name="Wang Q."/>
            <person name="Wang P."/>
            <person name="Zhang Y."/>
            <person name="Cai C."/>
            <person name="Xu Y."/>
            <person name="Wang K."/>
            <person name="Zhou Z."/>
            <person name="Wang C."/>
            <person name="Geng S."/>
            <person name="Li B."/>
            <person name="Dong Q."/>
            <person name="Hou Y."/>
            <person name="Wang H."/>
            <person name="Ai P."/>
            <person name="Liu Z."/>
            <person name="Yi F."/>
            <person name="Sun M."/>
            <person name="An G."/>
            <person name="Cheng J."/>
            <person name="Zhang Y."/>
            <person name="Shi Q."/>
            <person name="Xie Y."/>
            <person name="Shi X."/>
            <person name="Chang Y."/>
            <person name="Huang F."/>
            <person name="Chen Y."/>
            <person name="Hong S."/>
            <person name="Mi L."/>
            <person name="Sun Q."/>
            <person name="Zhang L."/>
            <person name="Zhou B."/>
            <person name="Peng R."/>
            <person name="Zhang X."/>
            <person name="Liu F."/>
        </authorList>
    </citation>
    <scope>NUCLEOTIDE SEQUENCE [LARGE SCALE GENOMIC DNA]</scope>
    <source>
        <strain evidence="2">cv. PA1801</strain>
    </source>
</reference>
<dbReference type="PANTHER" id="PTHR35046:SF9">
    <property type="entry name" value="RNA-DIRECTED DNA POLYMERASE"/>
    <property type="match status" value="1"/>
</dbReference>
<evidence type="ECO:0000313" key="2">
    <source>
        <dbReference type="Proteomes" id="UP000325315"/>
    </source>
</evidence>
<dbReference type="Gene3D" id="2.40.70.10">
    <property type="entry name" value="Acid Proteases"/>
    <property type="match status" value="1"/>
</dbReference>
<evidence type="ECO:0000313" key="1">
    <source>
        <dbReference type="EMBL" id="KAA3480633.1"/>
    </source>
</evidence>
<name>A0A5B6WGR2_9ROSI</name>
<dbReference type="CDD" id="cd00303">
    <property type="entry name" value="retropepsin_like"/>
    <property type="match status" value="1"/>
</dbReference>
<accession>A0A5B6WGR2</accession>
<proteinExistence type="predicted"/>
<dbReference type="InterPro" id="IPR021109">
    <property type="entry name" value="Peptidase_aspartic_dom_sf"/>
</dbReference>
<dbReference type="EMBL" id="SMMG02000003">
    <property type="protein sequence ID" value="KAA3480633.1"/>
    <property type="molecule type" value="Genomic_DNA"/>
</dbReference>
<dbReference type="AlphaFoldDB" id="A0A5B6WGR2"/>
<protein>
    <submittedName>
        <fullName evidence="1">Retrovirus-related Pol polyprotein from transposon 17.6</fullName>
    </submittedName>
</protein>
<gene>
    <name evidence="1" type="ORF">EPI10_021053</name>
</gene>